<dbReference type="OrthoDB" id="73747at2157"/>
<name>A0A2U1S620_9EURY</name>
<accession>A0A2U1S620</accession>
<dbReference type="InterPro" id="IPR019208">
    <property type="entry name" value="DUF2097"/>
</dbReference>
<evidence type="ECO:0000313" key="1">
    <source>
        <dbReference type="EMBL" id="PWB85109.1"/>
    </source>
</evidence>
<keyword evidence="2" id="KW-1185">Reference proteome</keyword>
<organism evidence="1 2">
    <name type="scientific">Methanobrevibacter woesei</name>
    <dbReference type="NCBI Taxonomy" id="190976"/>
    <lineage>
        <taxon>Archaea</taxon>
        <taxon>Methanobacteriati</taxon>
        <taxon>Methanobacteriota</taxon>
        <taxon>Methanomada group</taxon>
        <taxon>Methanobacteria</taxon>
        <taxon>Methanobacteriales</taxon>
        <taxon>Methanobacteriaceae</taxon>
        <taxon>Methanobrevibacter</taxon>
    </lineage>
</organism>
<dbReference type="Pfam" id="PF09870">
    <property type="entry name" value="DUF2097"/>
    <property type="match status" value="1"/>
</dbReference>
<dbReference type="RefSeq" id="WP_116670200.1">
    <property type="nucleotide sequence ID" value="NZ_CALIUN010000003.1"/>
</dbReference>
<dbReference type="EMBL" id="MZGU01000006">
    <property type="protein sequence ID" value="PWB85109.1"/>
    <property type="molecule type" value="Genomic_DNA"/>
</dbReference>
<sequence>MKSLNLTVDDAINYLKENVEIHDKLEISYNRIFAEGEVLNKDLSEYFGKPGFKMLINLDGETLNPTIEIDFDEIRDDLIEFHHFPKNGDEEVYVSVISE</sequence>
<reference evidence="1 2" key="1">
    <citation type="submission" date="2017-03" db="EMBL/GenBank/DDBJ databases">
        <title>Genome sequence of Methanobrevibacter wosei.</title>
        <authorList>
            <person name="Poehlein A."/>
            <person name="Seedorf H."/>
            <person name="Daniel R."/>
        </authorList>
    </citation>
    <scope>NUCLEOTIDE SEQUENCE [LARGE SCALE GENOMIC DNA]</scope>
    <source>
        <strain evidence="1 2">DSM 11979</strain>
    </source>
</reference>
<proteinExistence type="predicted"/>
<dbReference type="Proteomes" id="UP000245577">
    <property type="component" value="Unassembled WGS sequence"/>
</dbReference>
<protein>
    <submittedName>
        <fullName evidence="1">Uncharacterized protein</fullName>
    </submittedName>
</protein>
<comment type="caution">
    <text evidence="1">The sequence shown here is derived from an EMBL/GenBank/DDBJ whole genome shotgun (WGS) entry which is preliminary data.</text>
</comment>
<dbReference type="AlphaFoldDB" id="A0A2U1S620"/>
<evidence type="ECO:0000313" key="2">
    <source>
        <dbReference type="Proteomes" id="UP000245577"/>
    </source>
</evidence>
<gene>
    <name evidence="1" type="ORF">MBBWO_14230</name>
</gene>